<dbReference type="Proteomes" id="UP000025227">
    <property type="component" value="Unplaced"/>
</dbReference>
<evidence type="ECO:0000313" key="2">
    <source>
        <dbReference type="Proteomes" id="UP000025227"/>
    </source>
</evidence>
<evidence type="ECO:0000256" key="1">
    <source>
        <dbReference type="SAM" id="Coils"/>
    </source>
</evidence>
<dbReference type="PANTHER" id="PTHR22954">
    <property type="entry name" value="RETROVIRAL PROTEASE-RELATED"/>
    <property type="match status" value="1"/>
</dbReference>
<dbReference type="Pfam" id="PF03564">
    <property type="entry name" value="DUF1759"/>
    <property type="match status" value="1"/>
</dbReference>
<feature type="coiled-coil region" evidence="1">
    <location>
        <begin position="230"/>
        <end position="267"/>
    </location>
</feature>
<keyword evidence="2" id="KW-1185">Reference proteome</keyword>
<dbReference type="AlphaFoldDB" id="A0A7I4Z4T3"/>
<dbReference type="InterPro" id="IPR005312">
    <property type="entry name" value="DUF1759"/>
</dbReference>
<keyword evidence="1" id="KW-0175">Coiled coil</keyword>
<dbReference type="PANTHER" id="PTHR22954:SF3">
    <property type="entry name" value="PROTEIN CBG08539"/>
    <property type="match status" value="1"/>
</dbReference>
<protein>
    <submittedName>
        <fullName evidence="3">Uncharacterized protein</fullName>
    </submittedName>
</protein>
<evidence type="ECO:0000313" key="3">
    <source>
        <dbReference type="WBParaSite" id="HCON_00175950-00001"/>
    </source>
</evidence>
<dbReference type="OrthoDB" id="5864015at2759"/>
<reference evidence="3" key="1">
    <citation type="submission" date="2020-12" db="UniProtKB">
        <authorList>
            <consortium name="WormBaseParasite"/>
        </authorList>
    </citation>
    <scope>IDENTIFICATION</scope>
    <source>
        <strain evidence="3">MHco3</strain>
    </source>
</reference>
<name>A0A7I4Z4T3_HAECO</name>
<proteinExistence type="predicted"/>
<accession>A0A7I4Z4T3</accession>
<dbReference type="OMA" id="WELFTAN"/>
<sequence>MSAQLSTARRLLTRFGNKLLQTIESYKEERLEFLQPESGGGSANVNKEHLRKLEEAVGAVDSWISQVEATLDKFLSLRDSSSLPDSDPNETERYSVRAEDCIATAVEHVMLLRARIRAVKSAESMESRENMQQATTETHAQAAMPRMVELPTLPIPKFKGNIWDWENFWELFTANVHSQELSELLKFHYLLDALQGQAKESVRKFHVTKDNYTKAIEFLHTRYVSGEELIQKLIDRLEKFQLRSQSLKDQSSLMEQVQVIIEQLRKKGSKSIASG</sequence>
<organism evidence="2 3">
    <name type="scientific">Haemonchus contortus</name>
    <name type="common">Barber pole worm</name>
    <dbReference type="NCBI Taxonomy" id="6289"/>
    <lineage>
        <taxon>Eukaryota</taxon>
        <taxon>Metazoa</taxon>
        <taxon>Ecdysozoa</taxon>
        <taxon>Nematoda</taxon>
        <taxon>Chromadorea</taxon>
        <taxon>Rhabditida</taxon>
        <taxon>Rhabditina</taxon>
        <taxon>Rhabditomorpha</taxon>
        <taxon>Strongyloidea</taxon>
        <taxon>Trichostrongylidae</taxon>
        <taxon>Haemonchus</taxon>
    </lineage>
</organism>
<dbReference type="WBParaSite" id="HCON_00175950-00001">
    <property type="protein sequence ID" value="HCON_00175950-00001"/>
    <property type="gene ID" value="HCON_00175950"/>
</dbReference>